<organism evidence="1 2">
    <name type="scientific">Aquarana catesbeiana</name>
    <name type="common">American bullfrog</name>
    <name type="synonym">Rana catesbeiana</name>
    <dbReference type="NCBI Taxonomy" id="8400"/>
    <lineage>
        <taxon>Eukaryota</taxon>
        <taxon>Metazoa</taxon>
        <taxon>Chordata</taxon>
        <taxon>Craniata</taxon>
        <taxon>Vertebrata</taxon>
        <taxon>Euteleostomi</taxon>
        <taxon>Amphibia</taxon>
        <taxon>Batrachia</taxon>
        <taxon>Anura</taxon>
        <taxon>Neobatrachia</taxon>
        <taxon>Ranoidea</taxon>
        <taxon>Ranidae</taxon>
        <taxon>Aquarana</taxon>
    </lineage>
</organism>
<dbReference type="EMBL" id="KV931381">
    <property type="protein sequence ID" value="PIO32003.1"/>
    <property type="molecule type" value="Genomic_DNA"/>
</dbReference>
<evidence type="ECO:0000313" key="1">
    <source>
        <dbReference type="EMBL" id="PIO32003.1"/>
    </source>
</evidence>
<name>A0A2G9RXQ1_AQUCT</name>
<sequence length="50" mass="5820">MFIMFVLLHVLFLTVVQFKMATFMFMGTLFVRMKHCSFGLDNTIVLAICI</sequence>
<protein>
    <submittedName>
        <fullName evidence="1">Uncharacterized protein</fullName>
    </submittedName>
</protein>
<gene>
    <name evidence="1" type="ORF">AB205_0163710</name>
</gene>
<proteinExistence type="predicted"/>
<dbReference type="Proteomes" id="UP000228934">
    <property type="component" value="Unassembled WGS sequence"/>
</dbReference>
<keyword evidence="2" id="KW-1185">Reference proteome</keyword>
<reference evidence="2" key="1">
    <citation type="journal article" date="2017" name="Nat. Commun.">
        <title>The North American bullfrog draft genome provides insight into hormonal regulation of long noncoding RNA.</title>
        <authorList>
            <person name="Hammond S.A."/>
            <person name="Warren R.L."/>
            <person name="Vandervalk B.P."/>
            <person name="Kucuk E."/>
            <person name="Khan H."/>
            <person name="Gibb E.A."/>
            <person name="Pandoh P."/>
            <person name="Kirk H."/>
            <person name="Zhao Y."/>
            <person name="Jones M."/>
            <person name="Mungall A.J."/>
            <person name="Coope R."/>
            <person name="Pleasance S."/>
            <person name="Moore R.A."/>
            <person name="Holt R.A."/>
            <person name="Round J.M."/>
            <person name="Ohora S."/>
            <person name="Walle B.V."/>
            <person name="Veldhoen N."/>
            <person name="Helbing C.C."/>
            <person name="Birol I."/>
        </authorList>
    </citation>
    <scope>NUCLEOTIDE SEQUENCE [LARGE SCALE GENOMIC DNA]</scope>
</reference>
<evidence type="ECO:0000313" key="2">
    <source>
        <dbReference type="Proteomes" id="UP000228934"/>
    </source>
</evidence>
<accession>A0A2G9RXQ1</accession>
<dbReference type="AlphaFoldDB" id="A0A2G9RXQ1"/>